<dbReference type="GO" id="GO:0015344">
    <property type="term" value="F:siderophore uptake transmembrane transporter activity"/>
    <property type="evidence" value="ECO:0007669"/>
    <property type="project" value="TreeGrafter"/>
</dbReference>
<dbReference type="AlphaFoldDB" id="A0A8J7C1E6"/>
<feature type="compositionally biased region" description="Basic and acidic residues" evidence="12">
    <location>
        <begin position="29"/>
        <end position="48"/>
    </location>
</feature>
<dbReference type="InterPro" id="IPR037066">
    <property type="entry name" value="Plug_dom_sf"/>
</dbReference>
<dbReference type="EMBL" id="JACXWD010000007">
    <property type="protein sequence ID" value="MBD3867185.1"/>
    <property type="molecule type" value="Genomic_DNA"/>
</dbReference>
<feature type="region of interest" description="Disordered" evidence="12">
    <location>
        <begin position="28"/>
        <end position="48"/>
    </location>
</feature>
<evidence type="ECO:0000256" key="7">
    <source>
        <dbReference type="ARBA" id="ARBA00023136"/>
    </source>
</evidence>
<comment type="caution">
    <text evidence="16">The sequence shown here is derived from an EMBL/GenBank/DDBJ whole genome shotgun (WGS) entry which is preliminary data.</text>
</comment>
<keyword evidence="6 11" id="KW-0798">TonB box</keyword>
<dbReference type="PANTHER" id="PTHR30069">
    <property type="entry name" value="TONB-DEPENDENT OUTER MEMBRANE RECEPTOR"/>
    <property type="match status" value="1"/>
</dbReference>
<evidence type="ECO:0000256" key="2">
    <source>
        <dbReference type="ARBA" id="ARBA00022448"/>
    </source>
</evidence>
<comment type="similarity">
    <text evidence="10 11">Belongs to the TonB-dependent receptor family.</text>
</comment>
<name>A0A8J7C1E6_9BACT</name>
<evidence type="ECO:0000256" key="3">
    <source>
        <dbReference type="ARBA" id="ARBA00022452"/>
    </source>
</evidence>
<dbReference type="Proteomes" id="UP000648239">
    <property type="component" value="Unassembled WGS sequence"/>
</dbReference>
<dbReference type="GO" id="GO:0009279">
    <property type="term" value="C:cell outer membrane"/>
    <property type="evidence" value="ECO:0007669"/>
    <property type="project" value="UniProtKB-SubCell"/>
</dbReference>
<evidence type="ECO:0000256" key="8">
    <source>
        <dbReference type="ARBA" id="ARBA00023170"/>
    </source>
</evidence>
<dbReference type="InterPro" id="IPR039426">
    <property type="entry name" value="TonB-dep_rcpt-like"/>
</dbReference>
<dbReference type="Pfam" id="PF07715">
    <property type="entry name" value="Plug"/>
    <property type="match status" value="1"/>
</dbReference>
<evidence type="ECO:0000256" key="13">
    <source>
        <dbReference type="SAM" id="SignalP"/>
    </source>
</evidence>
<dbReference type="PANTHER" id="PTHR30069:SF29">
    <property type="entry name" value="HEMOGLOBIN AND HEMOGLOBIN-HAPTOGLOBIN-BINDING PROTEIN 1-RELATED"/>
    <property type="match status" value="1"/>
</dbReference>
<dbReference type="Pfam" id="PF00593">
    <property type="entry name" value="TonB_dep_Rec_b-barrel"/>
    <property type="match status" value="1"/>
</dbReference>
<organism evidence="16 17">
    <name type="scientific">Candidatus Polarisedimenticola svalbardensis</name>
    <dbReference type="NCBI Taxonomy" id="2886004"/>
    <lineage>
        <taxon>Bacteria</taxon>
        <taxon>Pseudomonadati</taxon>
        <taxon>Acidobacteriota</taxon>
        <taxon>Candidatus Polarisedimenticolia</taxon>
        <taxon>Candidatus Polarisedimenticolales</taxon>
        <taxon>Candidatus Polarisedimenticolaceae</taxon>
        <taxon>Candidatus Polarisedimenticola</taxon>
    </lineage>
</organism>
<dbReference type="Gene3D" id="2.170.130.10">
    <property type="entry name" value="TonB-dependent receptor, plug domain"/>
    <property type="match status" value="1"/>
</dbReference>
<feature type="domain" description="TonB-dependent receptor-like beta-barrel" evidence="14">
    <location>
        <begin position="278"/>
        <end position="704"/>
    </location>
</feature>
<keyword evidence="8 16" id="KW-0675">Receptor</keyword>
<dbReference type="InterPro" id="IPR036942">
    <property type="entry name" value="Beta-barrel_TonB_sf"/>
</dbReference>
<protein>
    <submittedName>
        <fullName evidence="16">TonB-dependent receptor</fullName>
    </submittedName>
</protein>
<evidence type="ECO:0000259" key="14">
    <source>
        <dbReference type="Pfam" id="PF00593"/>
    </source>
</evidence>
<dbReference type="SUPFAM" id="SSF56935">
    <property type="entry name" value="Porins"/>
    <property type="match status" value="1"/>
</dbReference>
<dbReference type="InterPro" id="IPR012910">
    <property type="entry name" value="Plug_dom"/>
</dbReference>
<keyword evidence="2 10" id="KW-0813">Transport</keyword>
<evidence type="ECO:0000256" key="6">
    <source>
        <dbReference type="ARBA" id="ARBA00023077"/>
    </source>
</evidence>
<reference evidence="16 17" key="1">
    <citation type="submission" date="2020-08" db="EMBL/GenBank/DDBJ databases">
        <title>Acidobacteriota in marine sediments use diverse sulfur dissimilation pathways.</title>
        <authorList>
            <person name="Wasmund K."/>
        </authorList>
    </citation>
    <scope>NUCLEOTIDE SEQUENCE [LARGE SCALE GENOMIC DNA]</scope>
    <source>
        <strain evidence="16">MAG AM4</strain>
    </source>
</reference>
<keyword evidence="4 10" id="KW-0812">Transmembrane</keyword>
<feature type="chain" id="PRO_5035189383" evidence="13">
    <location>
        <begin position="28"/>
        <end position="735"/>
    </location>
</feature>
<keyword evidence="9 10" id="KW-0998">Cell outer membrane</keyword>
<feature type="signal peptide" evidence="13">
    <location>
        <begin position="1"/>
        <end position="27"/>
    </location>
</feature>
<dbReference type="InterPro" id="IPR000531">
    <property type="entry name" value="Beta-barrel_TonB"/>
</dbReference>
<evidence type="ECO:0000259" key="15">
    <source>
        <dbReference type="Pfam" id="PF07715"/>
    </source>
</evidence>
<gene>
    <name evidence="16" type="ORF">IFK94_03585</name>
</gene>
<evidence type="ECO:0000313" key="17">
    <source>
        <dbReference type="Proteomes" id="UP000648239"/>
    </source>
</evidence>
<dbReference type="Gene3D" id="2.40.170.20">
    <property type="entry name" value="TonB-dependent receptor, beta-barrel domain"/>
    <property type="match status" value="1"/>
</dbReference>
<evidence type="ECO:0000256" key="1">
    <source>
        <dbReference type="ARBA" id="ARBA00004571"/>
    </source>
</evidence>
<feature type="domain" description="TonB-dependent receptor plug" evidence="15">
    <location>
        <begin position="64"/>
        <end position="170"/>
    </location>
</feature>
<keyword evidence="7 10" id="KW-0472">Membrane</keyword>
<evidence type="ECO:0000256" key="4">
    <source>
        <dbReference type="ARBA" id="ARBA00022692"/>
    </source>
</evidence>
<evidence type="ECO:0000256" key="9">
    <source>
        <dbReference type="ARBA" id="ARBA00023237"/>
    </source>
</evidence>
<proteinExistence type="inferred from homology"/>
<dbReference type="CDD" id="cd01347">
    <property type="entry name" value="ligand_gated_channel"/>
    <property type="match status" value="1"/>
</dbReference>
<evidence type="ECO:0000256" key="11">
    <source>
        <dbReference type="RuleBase" id="RU003357"/>
    </source>
</evidence>
<sequence length="735" mass="81972">MRKNTSFLTILFVFLLILAVAAPMTLAADEDKSKDDKGESADPKEAGLKEKVVVTATRTEEDVFQVPQPVSVVTAVEIEEQTPNTATDLLRNLPGVDVNGVGTSQPRPIIRGQRGQRILLLEDGIRMNTSRRQSDFGELPALVDVGALERVEVVRGPGSVLYGSDAIGGVINMITRVPSSEDGLLGTVGYRYSTADGQSKPSFNLLGRQGRFSYVLGASYRDAEAYKAPSGSYGDIVLPDETLVRDSGVTDRSFNTRLGWDFENGHELFFKAERYRSEDAGFGWVSPSDYNASDGTIVQLTYPFQTVDQYVLGYKGNNLDTSWVDSQETTFYYRDNERRFDQLIDIPFFPGAGLLLESENFTDIETFGLRSELRKIAGERHVLTYGLDYYQDDALSTNFSSETFYGFGPPMPVTDNTPTLPNATYESFGLFVQDRIRFSDRFDAIVGVRYQDITAETEDTPLLPMLDNFKSSDSTGVWATNLIYKATENVKIVGSVGTAFRSPNLIERFFDGPTPEGGAFQARNLDLEAETSLNVDLGVKYRRDNVYMEATVFQNTIKDGIAIVNTGLTTGPPDDLDIYQNVNVDKLRYQGIEVALDWMFVDSWFLGFNYTHLTGEDISQGIDEALGNSYSDKYNVSVRYQPGGRFWVEAQARHNGDQKDAILAVDNPIGDIYPAFTVVSFRSGFKLHEARGTTHRLGFAIENLTDELYAEFSNASFFRPEPKRSFVLNYKISFR</sequence>
<accession>A0A8J7C1E6</accession>
<evidence type="ECO:0000256" key="10">
    <source>
        <dbReference type="PROSITE-ProRule" id="PRU01360"/>
    </source>
</evidence>
<keyword evidence="5 13" id="KW-0732">Signal</keyword>
<keyword evidence="3 10" id="KW-1134">Transmembrane beta strand</keyword>
<dbReference type="GO" id="GO:0044718">
    <property type="term" value="P:siderophore transmembrane transport"/>
    <property type="evidence" value="ECO:0007669"/>
    <property type="project" value="TreeGrafter"/>
</dbReference>
<dbReference type="PROSITE" id="PS52016">
    <property type="entry name" value="TONB_DEPENDENT_REC_3"/>
    <property type="match status" value="1"/>
</dbReference>
<evidence type="ECO:0000313" key="16">
    <source>
        <dbReference type="EMBL" id="MBD3867185.1"/>
    </source>
</evidence>
<comment type="subcellular location">
    <subcellularLocation>
        <location evidence="1 10">Cell outer membrane</location>
        <topology evidence="1 10">Multi-pass membrane protein</topology>
    </subcellularLocation>
</comment>
<evidence type="ECO:0000256" key="12">
    <source>
        <dbReference type="SAM" id="MobiDB-lite"/>
    </source>
</evidence>
<evidence type="ECO:0000256" key="5">
    <source>
        <dbReference type="ARBA" id="ARBA00022729"/>
    </source>
</evidence>